<dbReference type="AlphaFoldDB" id="F0Q8K2"/>
<organism evidence="2 3">
    <name type="scientific">Paracidovorax avenae (strain ATCC 19860 / DSM 7227 / CCUG 15838 / JCM 20985 / LMG 2117 / NCPPB 1011)</name>
    <name type="common">Acidovorax avenae</name>
    <dbReference type="NCBI Taxonomy" id="643561"/>
    <lineage>
        <taxon>Bacteria</taxon>
        <taxon>Pseudomonadati</taxon>
        <taxon>Pseudomonadota</taxon>
        <taxon>Betaproteobacteria</taxon>
        <taxon>Burkholderiales</taxon>
        <taxon>Comamonadaceae</taxon>
        <taxon>Paracidovorax</taxon>
    </lineage>
</organism>
<dbReference type="Proteomes" id="UP000002482">
    <property type="component" value="Chromosome"/>
</dbReference>
<feature type="signal peptide" evidence="1">
    <location>
        <begin position="1"/>
        <end position="28"/>
    </location>
</feature>
<protein>
    <submittedName>
        <fullName evidence="2">Uncharacterized protein</fullName>
    </submittedName>
</protein>
<dbReference type="KEGG" id="aaa:Acav_4432"/>
<dbReference type="EMBL" id="CP002521">
    <property type="protein sequence ID" value="ADX48315.1"/>
    <property type="molecule type" value="Genomic_DNA"/>
</dbReference>
<reference evidence="2" key="1">
    <citation type="submission" date="2011-02" db="EMBL/GenBank/DDBJ databases">
        <title>Complete sequence of Acidovorax avenae subsp. avenae ATCC 19860.</title>
        <authorList>
            <consortium name="US DOE Joint Genome Institute"/>
            <person name="Lucas S."/>
            <person name="Copeland A."/>
            <person name="Lapidus A."/>
            <person name="Cheng J.-F."/>
            <person name="Goodwin L."/>
            <person name="Pitluck S."/>
            <person name="Chertkov O."/>
            <person name="Held B."/>
            <person name="Detter J.C."/>
            <person name="Han C."/>
            <person name="Tapia R."/>
            <person name="Land M."/>
            <person name="Hauser L."/>
            <person name="Kyrpides N."/>
            <person name="Ivanova N."/>
            <person name="Ovchinnikova G."/>
            <person name="Pagani I."/>
            <person name="Gordon S."/>
            <person name="Woyke T."/>
        </authorList>
    </citation>
    <scope>NUCLEOTIDE SEQUENCE</scope>
    <source>
        <strain evidence="2">ATCC 19860</strain>
    </source>
</reference>
<evidence type="ECO:0000256" key="1">
    <source>
        <dbReference type="SAM" id="SignalP"/>
    </source>
</evidence>
<sequence>MIPGTDMHQQTQWITGLAVLLLSTAAAAQPAVPDKDAAFTVKMTYDPSESEAGTMSSFQASPCVLHIATASDARQNKETIGQSFSGPLLAEGVSPWMTEGLKQLKAFGYTIGSTPPDGTPAADGLTVRTTLTRAYTWHVGMKIFSMVGVKAEFADRNGVLQQKYYRSHGDKTNMWGAQGEYVTTLNYGLNNLLPFLARDMQSLCKGEKVEGYTYAGPDGLPK</sequence>
<accession>F0Q8K2</accession>
<evidence type="ECO:0000313" key="3">
    <source>
        <dbReference type="Proteomes" id="UP000002482"/>
    </source>
</evidence>
<name>F0Q8K2_PARA1</name>
<feature type="chain" id="PRO_5003258532" evidence="1">
    <location>
        <begin position="29"/>
        <end position="222"/>
    </location>
</feature>
<proteinExistence type="predicted"/>
<keyword evidence="3" id="KW-1185">Reference proteome</keyword>
<keyword evidence="1" id="KW-0732">Signal</keyword>
<gene>
    <name evidence="2" type="ordered locus">Acav_4432</name>
</gene>
<evidence type="ECO:0000313" key="2">
    <source>
        <dbReference type="EMBL" id="ADX48315.1"/>
    </source>
</evidence>
<dbReference type="HOGENOM" id="CLU_1282761_0_0_4"/>